<dbReference type="RefSeq" id="WP_188861411.1">
    <property type="nucleotide sequence ID" value="NZ_BMLT01000007.1"/>
</dbReference>
<dbReference type="EMBL" id="BMLT01000007">
    <property type="protein sequence ID" value="GGO84232.1"/>
    <property type="molecule type" value="Genomic_DNA"/>
</dbReference>
<dbReference type="SUPFAM" id="SSF56655">
    <property type="entry name" value="Carbohydrate phosphatase"/>
    <property type="match status" value="1"/>
</dbReference>
<keyword evidence="15" id="KW-1185">Reference proteome</keyword>
<reference evidence="14 15" key="1">
    <citation type="journal article" date="2014" name="Int. J. Syst. Evol. Microbiol.">
        <title>Complete genome sequence of Corynebacterium casei LMG S-19264T (=DSM 44701T), isolated from a smear-ripened cheese.</title>
        <authorList>
            <consortium name="US DOE Joint Genome Institute (JGI-PGF)"/>
            <person name="Walter F."/>
            <person name="Albersmeier A."/>
            <person name="Kalinowski J."/>
            <person name="Ruckert C."/>
        </authorList>
    </citation>
    <scope>NUCLEOTIDE SEQUENCE [LARGE SCALE GENOMIC DNA]</scope>
    <source>
        <strain evidence="14 15">CGMCC 1.7286</strain>
    </source>
</reference>
<keyword evidence="8" id="KW-0804">Transcription</keyword>
<comment type="cofactor">
    <cofactor evidence="2 13">
        <name>Mg(2+)</name>
        <dbReference type="ChEBI" id="CHEBI:18420"/>
    </cofactor>
</comment>
<keyword evidence="7" id="KW-0378">Hydrolase</keyword>
<dbReference type="GO" id="GO:0000105">
    <property type="term" value="P:L-histidine biosynthetic process"/>
    <property type="evidence" value="ECO:0007669"/>
    <property type="project" value="UniProtKB-UniRule"/>
</dbReference>
<evidence type="ECO:0000256" key="4">
    <source>
        <dbReference type="ARBA" id="ARBA00009759"/>
    </source>
</evidence>
<comment type="similarity">
    <text evidence="4">Belongs to the inositol monophosphatase superfamily.</text>
</comment>
<proteinExistence type="inferred from homology"/>
<feature type="binding site" evidence="13">
    <location>
        <position position="207"/>
    </location>
    <ligand>
        <name>Mg(2+)</name>
        <dbReference type="ChEBI" id="CHEBI:18420"/>
        <label>1</label>
        <note>catalytic</note>
    </ligand>
</feature>
<dbReference type="Proteomes" id="UP000599578">
    <property type="component" value="Unassembled WGS sequence"/>
</dbReference>
<evidence type="ECO:0000256" key="1">
    <source>
        <dbReference type="ARBA" id="ARBA00001033"/>
    </source>
</evidence>
<evidence type="ECO:0000256" key="6">
    <source>
        <dbReference type="ARBA" id="ARBA00022723"/>
    </source>
</evidence>
<evidence type="ECO:0000256" key="10">
    <source>
        <dbReference type="ARBA" id="ARBA00023102"/>
    </source>
</evidence>
<dbReference type="Pfam" id="PF00459">
    <property type="entry name" value="Inositol_P"/>
    <property type="match status" value="1"/>
</dbReference>
<evidence type="ECO:0000256" key="13">
    <source>
        <dbReference type="PIRSR" id="PIRSR600760-2"/>
    </source>
</evidence>
<dbReference type="InterPro" id="IPR011809">
    <property type="entry name" value="His_9_proposed"/>
</dbReference>
<dbReference type="Gene3D" id="3.40.190.80">
    <property type="match status" value="1"/>
</dbReference>
<dbReference type="GO" id="GO:0031564">
    <property type="term" value="P:transcription antitermination"/>
    <property type="evidence" value="ECO:0007669"/>
    <property type="project" value="UniProtKB-KW"/>
</dbReference>
<dbReference type="InterPro" id="IPR000760">
    <property type="entry name" value="Inositol_monophosphatase-like"/>
</dbReference>
<evidence type="ECO:0000256" key="11">
    <source>
        <dbReference type="ARBA" id="ARBA00049158"/>
    </source>
</evidence>
<dbReference type="InterPro" id="IPR020583">
    <property type="entry name" value="Inositol_monoP_metal-BS"/>
</dbReference>
<keyword evidence="5" id="KW-0028">Amino-acid biosynthesis</keyword>
<dbReference type="AlphaFoldDB" id="A0A918DVH1"/>
<comment type="catalytic activity">
    <reaction evidence="1">
        <text>a myo-inositol phosphate + H2O = myo-inositol + phosphate</text>
        <dbReference type="Rhea" id="RHEA:24056"/>
        <dbReference type="ChEBI" id="CHEBI:15377"/>
        <dbReference type="ChEBI" id="CHEBI:17268"/>
        <dbReference type="ChEBI" id="CHEBI:43474"/>
        <dbReference type="ChEBI" id="CHEBI:84139"/>
        <dbReference type="EC" id="3.1.3.25"/>
    </reaction>
</comment>
<sequence length="267" mass="29299">MTTLSPADLANRMADRARAILKPYFRTRIQVQDKADTSPVTIADRDTEAALRELLLNHFPHHNIIGEEHGQQQRGSDFTWVIDPIDGTKSFISGMPTFGTLISLQHDDRPLMGLIDIPFSDERWLAQRGQGTRCNGQICRTSGVSELREAILYSTEPDPFSPSQLQRFNDLARRVKLRRFGGDCYLAGLLASGHIDLLVEAGLKVYDVMAMVTVIEEAGGCISDWHGQAVGGPNWDGSLLASASATLHRQALSVLQAETTTVASLDA</sequence>
<feature type="binding site" evidence="13">
    <location>
        <position position="86"/>
    </location>
    <ligand>
        <name>Mg(2+)</name>
        <dbReference type="ChEBI" id="CHEBI:18420"/>
        <label>1</label>
        <note>catalytic</note>
    </ligand>
</feature>
<evidence type="ECO:0000313" key="14">
    <source>
        <dbReference type="EMBL" id="GGO84232.1"/>
    </source>
</evidence>
<name>A0A918DVH1_9GAMM</name>
<dbReference type="PRINTS" id="PR00377">
    <property type="entry name" value="IMPHPHTASES"/>
</dbReference>
<dbReference type="FunFam" id="3.30.540.10:FF:000003">
    <property type="entry name" value="Inositol-1-monophosphatase"/>
    <property type="match status" value="1"/>
</dbReference>
<dbReference type="CDD" id="cd01641">
    <property type="entry name" value="Bacterial_IMPase_like_1"/>
    <property type="match status" value="1"/>
</dbReference>
<dbReference type="PROSITE" id="PS00629">
    <property type="entry name" value="IMP_1"/>
    <property type="match status" value="1"/>
</dbReference>
<evidence type="ECO:0000313" key="15">
    <source>
        <dbReference type="Proteomes" id="UP000599578"/>
    </source>
</evidence>
<keyword evidence="10" id="KW-0368">Histidine biosynthesis</keyword>
<keyword evidence="8" id="KW-0805">Transcription regulation</keyword>
<organism evidence="14 15">
    <name type="scientific">Marinobacterium nitratireducens</name>
    <dbReference type="NCBI Taxonomy" id="518897"/>
    <lineage>
        <taxon>Bacteria</taxon>
        <taxon>Pseudomonadati</taxon>
        <taxon>Pseudomonadota</taxon>
        <taxon>Gammaproteobacteria</taxon>
        <taxon>Oceanospirillales</taxon>
        <taxon>Oceanospirillaceae</taxon>
        <taxon>Marinobacterium</taxon>
    </lineage>
</organism>
<dbReference type="PANTHER" id="PTHR20854">
    <property type="entry name" value="INOSITOL MONOPHOSPHATASE"/>
    <property type="match status" value="1"/>
</dbReference>
<feature type="binding site" evidence="13">
    <location>
        <position position="67"/>
    </location>
    <ligand>
        <name>Mg(2+)</name>
        <dbReference type="ChEBI" id="CHEBI:18420"/>
        <label>1</label>
        <note>catalytic</note>
    </ligand>
</feature>
<dbReference type="NCBIfam" id="TIGR02067">
    <property type="entry name" value="his_9_HisN"/>
    <property type="match status" value="1"/>
</dbReference>
<dbReference type="EC" id="3.1.3.15" evidence="12"/>
<evidence type="ECO:0000256" key="9">
    <source>
        <dbReference type="ARBA" id="ARBA00022842"/>
    </source>
</evidence>
<dbReference type="Gene3D" id="3.30.540.10">
    <property type="entry name" value="Fructose-1,6-Bisphosphatase, subunit A, domain 1"/>
    <property type="match status" value="1"/>
</dbReference>
<keyword evidence="6 13" id="KW-0479">Metal-binding</keyword>
<evidence type="ECO:0000256" key="2">
    <source>
        <dbReference type="ARBA" id="ARBA00001946"/>
    </source>
</evidence>
<comment type="caution">
    <text evidence="14">The sequence shown here is derived from an EMBL/GenBank/DDBJ whole genome shotgun (WGS) entry which is preliminary data.</text>
</comment>
<protein>
    <recommendedName>
        <fullName evidence="12">Histidinol-phosphatase</fullName>
        <ecNumber evidence="12">3.1.3.15</ecNumber>
    </recommendedName>
</protein>
<evidence type="ECO:0000256" key="12">
    <source>
        <dbReference type="NCBIfam" id="TIGR02067"/>
    </source>
</evidence>
<dbReference type="PANTHER" id="PTHR20854:SF4">
    <property type="entry name" value="INOSITOL-1-MONOPHOSPHATASE-RELATED"/>
    <property type="match status" value="1"/>
</dbReference>
<evidence type="ECO:0000256" key="3">
    <source>
        <dbReference type="ARBA" id="ARBA00004970"/>
    </source>
</evidence>
<evidence type="ECO:0000256" key="5">
    <source>
        <dbReference type="ARBA" id="ARBA00022605"/>
    </source>
</evidence>
<evidence type="ECO:0000256" key="8">
    <source>
        <dbReference type="ARBA" id="ARBA00022814"/>
    </source>
</evidence>
<dbReference type="GO" id="GO:0008934">
    <property type="term" value="F:inositol monophosphate 1-phosphatase activity"/>
    <property type="evidence" value="ECO:0007669"/>
    <property type="project" value="TreeGrafter"/>
</dbReference>
<comment type="catalytic activity">
    <reaction evidence="11">
        <text>L-histidinol phosphate + H2O = L-histidinol + phosphate</text>
        <dbReference type="Rhea" id="RHEA:14465"/>
        <dbReference type="ChEBI" id="CHEBI:15377"/>
        <dbReference type="ChEBI" id="CHEBI:43474"/>
        <dbReference type="ChEBI" id="CHEBI:57699"/>
        <dbReference type="ChEBI" id="CHEBI:57980"/>
        <dbReference type="EC" id="3.1.3.15"/>
    </reaction>
</comment>
<comment type="pathway">
    <text evidence="3">Amino-acid biosynthesis; L-histidine biosynthesis; L-histidine from 5-phospho-alpha-D-ribose 1-diphosphate: step 8/9.</text>
</comment>
<dbReference type="GO" id="GO:0004401">
    <property type="term" value="F:histidinol-phosphatase activity"/>
    <property type="evidence" value="ECO:0007669"/>
    <property type="project" value="UniProtKB-UniRule"/>
</dbReference>
<evidence type="ECO:0000256" key="7">
    <source>
        <dbReference type="ARBA" id="ARBA00022801"/>
    </source>
</evidence>
<keyword evidence="9 13" id="KW-0460">Magnesium</keyword>
<dbReference type="GO" id="GO:0007165">
    <property type="term" value="P:signal transduction"/>
    <property type="evidence" value="ECO:0007669"/>
    <property type="project" value="TreeGrafter"/>
</dbReference>
<dbReference type="GO" id="GO:0006020">
    <property type="term" value="P:inositol metabolic process"/>
    <property type="evidence" value="ECO:0007669"/>
    <property type="project" value="TreeGrafter"/>
</dbReference>
<feature type="binding site" evidence="13">
    <location>
        <position position="83"/>
    </location>
    <ligand>
        <name>Mg(2+)</name>
        <dbReference type="ChEBI" id="CHEBI:18420"/>
        <label>1</label>
        <note>catalytic</note>
    </ligand>
</feature>
<dbReference type="GO" id="GO:0046872">
    <property type="term" value="F:metal ion binding"/>
    <property type="evidence" value="ECO:0007669"/>
    <property type="project" value="UniProtKB-KW"/>
</dbReference>
<keyword evidence="8" id="KW-0889">Transcription antitermination</keyword>
<accession>A0A918DVH1</accession>
<gene>
    <name evidence="14" type="ORF">GCM10011348_30000</name>
</gene>
<feature type="binding site" evidence="13">
    <location>
        <position position="85"/>
    </location>
    <ligand>
        <name>Mg(2+)</name>
        <dbReference type="ChEBI" id="CHEBI:18420"/>
        <label>1</label>
        <note>catalytic</note>
    </ligand>
</feature>